<reference evidence="3 4" key="1">
    <citation type="submission" date="2018-12" db="EMBL/GenBank/DDBJ databases">
        <title>Complete genome of Nonlabens sp. MJ115.</title>
        <authorList>
            <person name="Choi H.S."/>
            <person name="Jung J."/>
        </authorList>
    </citation>
    <scope>NUCLEOTIDE SEQUENCE [LARGE SCALE GENOMIC DNA]</scope>
    <source>
        <strain evidence="3 4">MJ115</strain>
    </source>
</reference>
<dbReference type="Proteomes" id="UP000279600">
    <property type="component" value="Chromosome"/>
</dbReference>
<dbReference type="KEGG" id="noj:EJ995_10340"/>
<comment type="similarity">
    <text evidence="1">Belongs to the transglycosylase Slt family.</text>
</comment>
<dbReference type="PANTHER" id="PTHR37423:SF2">
    <property type="entry name" value="MEMBRANE-BOUND LYTIC MUREIN TRANSGLYCOSYLASE C"/>
    <property type="match status" value="1"/>
</dbReference>
<accession>A0A3S9MZN7</accession>
<sequence length="305" mass="34174">MKKVLIGGIIAVGLIAIVGAIQGPRNDSQESSNMHVKDGYVVHSLAMPANLNFAGESVPLSDPDIEERFDNELLSNVYFQSNAIKLIKRSEKYFPILEPILAENGIPDDFKYLAVAESALTQAVSPAGARGFWQLMPATARELGLEVNSNVDERYHIEMATRAACEYLKESKARFGTWTLAAAAYNAGKAGISNLQDRQDEDAYYDLLLNSETSRYVFRILALKEIIEQPEKYGFQVAPEHLYTSVPVTHVDVDYEIEDLAAFAKAQKISYKVLKIHNPWLREAKLNNRSRKLYHIAIPEAGYYK</sequence>
<evidence type="ECO:0000256" key="1">
    <source>
        <dbReference type="ARBA" id="ARBA00007734"/>
    </source>
</evidence>
<dbReference type="AlphaFoldDB" id="A0A3S9MZN7"/>
<dbReference type="Pfam" id="PF01464">
    <property type="entry name" value="SLT"/>
    <property type="match status" value="1"/>
</dbReference>
<dbReference type="InterPro" id="IPR023346">
    <property type="entry name" value="Lysozyme-like_dom_sf"/>
</dbReference>
<dbReference type="EMBL" id="CP034549">
    <property type="protein sequence ID" value="AZQ44618.1"/>
    <property type="molecule type" value="Genomic_DNA"/>
</dbReference>
<evidence type="ECO:0000313" key="3">
    <source>
        <dbReference type="EMBL" id="AZQ44618.1"/>
    </source>
</evidence>
<evidence type="ECO:0000259" key="2">
    <source>
        <dbReference type="Pfam" id="PF01464"/>
    </source>
</evidence>
<feature type="domain" description="Transglycosylase SLT" evidence="2">
    <location>
        <begin position="107"/>
        <end position="202"/>
    </location>
</feature>
<protein>
    <submittedName>
        <fullName evidence="3">Lytic transglycosylase domain-containing protein</fullName>
    </submittedName>
</protein>
<gene>
    <name evidence="3" type="ORF">EJ995_10340</name>
</gene>
<name>A0A3S9MZN7_9FLAO</name>
<evidence type="ECO:0000313" key="4">
    <source>
        <dbReference type="Proteomes" id="UP000279600"/>
    </source>
</evidence>
<keyword evidence="4" id="KW-1185">Reference proteome</keyword>
<dbReference type="PANTHER" id="PTHR37423">
    <property type="entry name" value="SOLUBLE LYTIC MUREIN TRANSGLYCOSYLASE-RELATED"/>
    <property type="match status" value="1"/>
</dbReference>
<dbReference type="OrthoDB" id="9815002at2"/>
<dbReference type="RefSeq" id="WP_126448230.1">
    <property type="nucleotide sequence ID" value="NZ_CP034549.1"/>
</dbReference>
<proteinExistence type="inferred from homology"/>
<dbReference type="SUPFAM" id="SSF53955">
    <property type="entry name" value="Lysozyme-like"/>
    <property type="match status" value="1"/>
</dbReference>
<dbReference type="CDD" id="cd16894">
    <property type="entry name" value="MltD-like"/>
    <property type="match status" value="1"/>
</dbReference>
<dbReference type="InterPro" id="IPR008258">
    <property type="entry name" value="Transglycosylase_SLT_dom_1"/>
</dbReference>
<organism evidence="3 4">
    <name type="scientific">Nonlabens ponticola</name>
    <dbReference type="NCBI Taxonomy" id="2496866"/>
    <lineage>
        <taxon>Bacteria</taxon>
        <taxon>Pseudomonadati</taxon>
        <taxon>Bacteroidota</taxon>
        <taxon>Flavobacteriia</taxon>
        <taxon>Flavobacteriales</taxon>
        <taxon>Flavobacteriaceae</taxon>
        <taxon>Nonlabens</taxon>
    </lineage>
</organism>
<dbReference type="Gene3D" id="1.10.530.10">
    <property type="match status" value="1"/>
</dbReference>